<gene>
    <name evidence="2" type="ORF">NKR23_g10902</name>
</gene>
<dbReference type="EMBL" id="JANBVO010000052">
    <property type="protein sequence ID" value="KAJ9133140.1"/>
    <property type="molecule type" value="Genomic_DNA"/>
</dbReference>
<comment type="caution">
    <text evidence="2">The sequence shown here is derived from an EMBL/GenBank/DDBJ whole genome shotgun (WGS) entry which is preliminary data.</text>
</comment>
<evidence type="ECO:0000313" key="3">
    <source>
        <dbReference type="Proteomes" id="UP001174694"/>
    </source>
</evidence>
<evidence type="ECO:0000256" key="1">
    <source>
        <dbReference type="SAM" id="MobiDB-lite"/>
    </source>
</evidence>
<reference evidence="2" key="1">
    <citation type="submission" date="2022-07" db="EMBL/GenBank/DDBJ databases">
        <title>Fungi with potential for degradation of polypropylene.</title>
        <authorList>
            <person name="Gostincar C."/>
        </authorList>
    </citation>
    <scope>NUCLEOTIDE SEQUENCE</scope>
    <source>
        <strain evidence="2">EXF-13308</strain>
    </source>
</reference>
<feature type="compositionally biased region" description="Basic and acidic residues" evidence="1">
    <location>
        <begin position="265"/>
        <end position="274"/>
    </location>
</feature>
<dbReference type="Proteomes" id="UP001174694">
    <property type="component" value="Unassembled WGS sequence"/>
</dbReference>
<feature type="compositionally biased region" description="Basic and acidic residues" evidence="1">
    <location>
        <begin position="73"/>
        <end position="87"/>
    </location>
</feature>
<feature type="region of interest" description="Disordered" evidence="1">
    <location>
        <begin position="221"/>
        <end position="358"/>
    </location>
</feature>
<feature type="region of interest" description="Disordered" evidence="1">
    <location>
        <begin position="70"/>
        <end position="94"/>
    </location>
</feature>
<protein>
    <submittedName>
        <fullName evidence="2">Uncharacterized protein</fullName>
    </submittedName>
</protein>
<dbReference type="AlphaFoldDB" id="A0AA38R4C2"/>
<feature type="compositionally biased region" description="Basic and acidic residues" evidence="1">
    <location>
        <begin position="155"/>
        <end position="172"/>
    </location>
</feature>
<keyword evidence="3" id="KW-1185">Reference proteome</keyword>
<name>A0AA38R4C2_9PEZI</name>
<sequence>MERTSDAPFSLSPPDSECGEEPAALNSPERPDDLSRHFRDAYVRVDTGADIGADETGDLNVSDFFDVDALTRNSERDGPGVGLRDDAGVLPRQPPEVMDTAVARAQSLLADVTALVAALSREPYPWTELAQRVRSLVIQATQLERDLHQATNRPVSRDEARPDEARPDETAKDATTASPPEPARGQAGTPGEPLCRAQDAAQSAAVLAGQRAAPRAIIEQTATGDAGCRRPHENPPTDVVGDAATTAAAAARRGQNPEAASIAEVRSHPAETRRSTRRPRPMEGVAQHKAARHPGTDRSSQAPASRERTARRTFGSGPEAHCRSSQADLQPKESGVAGTKRKGGAERGAPASKKAKIGDHVERLATRVRSRAAIDQFMRLVSGWRSCDVSVKEKFVTKGDDATRAVQLDKLRSVLERRTLLDNFLVRLTRLSLVRIIEESRSGRLRTDSDVIRAVLRSRGQDPNEEARKSLQIEIRNFRRLLVVCSGAYQGLECFIPLGRDDPDGISLKSFTDQDLETLHSRLDDKLTRKLCETGKTFQDCILGCKEPPRYAWESKGEQELRELDLQGLIALLEPAADS</sequence>
<proteinExistence type="predicted"/>
<organism evidence="2 3">
    <name type="scientific">Pleurostoma richardsiae</name>
    <dbReference type="NCBI Taxonomy" id="41990"/>
    <lineage>
        <taxon>Eukaryota</taxon>
        <taxon>Fungi</taxon>
        <taxon>Dikarya</taxon>
        <taxon>Ascomycota</taxon>
        <taxon>Pezizomycotina</taxon>
        <taxon>Sordariomycetes</taxon>
        <taxon>Sordariomycetidae</taxon>
        <taxon>Calosphaeriales</taxon>
        <taxon>Pleurostomataceae</taxon>
        <taxon>Pleurostoma</taxon>
    </lineage>
</organism>
<accession>A0AA38R4C2</accession>
<feature type="region of interest" description="Disordered" evidence="1">
    <location>
        <begin position="147"/>
        <end position="202"/>
    </location>
</feature>
<feature type="region of interest" description="Disordered" evidence="1">
    <location>
        <begin position="1"/>
        <end position="37"/>
    </location>
</feature>
<evidence type="ECO:0000313" key="2">
    <source>
        <dbReference type="EMBL" id="KAJ9133140.1"/>
    </source>
</evidence>